<dbReference type="InterPro" id="IPR018491">
    <property type="entry name" value="SLC12_C"/>
</dbReference>
<feature type="transmembrane region" description="Helical" evidence="8">
    <location>
        <begin position="301"/>
        <end position="327"/>
    </location>
</feature>
<dbReference type="GO" id="GO:0055064">
    <property type="term" value="P:chloride ion homeostasis"/>
    <property type="evidence" value="ECO:0007669"/>
    <property type="project" value="TreeGrafter"/>
</dbReference>
<evidence type="ECO:0000256" key="6">
    <source>
        <dbReference type="ARBA" id="ARBA00022989"/>
    </source>
</evidence>
<evidence type="ECO:0000313" key="11">
    <source>
        <dbReference type="EMBL" id="KAJ8021246.1"/>
    </source>
</evidence>
<feature type="transmembrane region" description="Helical" evidence="8">
    <location>
        <begin position="422"/>
        <end position="446"/>
    </location>
</feature>
<evidence type="ECO:0000256" key="2">
    <source>
        <dbReference type="ARBA" id="ARBA00010593"/>
    </source>
</evidence>
<name>A0A9Q1BAZ4_HOLLE</name>
<feature type="transmembrane region" description="Helical" evidence="8">
    <location>
        <begin position="347"/>
        <end position="367"/>
    </location>
</feature>
<dbReference type="AlphaFoldDB" id="A0A9Q1BAZ4"/>
<keyword evidence="5 8" id="KW-0812">Transmembrane</keyword>
<feature type="transmembrane region" description="Helical" evidence="8">
    <location>
        <begin position="482"/>
        <end position="499"/>
    </location>
</feature>
<dbReference type="FunFam" id="1.20.1740.10:FF:000013">
    <property type="entry name" value="Solute carrier family 12 member"/>
    <property type="match status" value="1"/>
</dbReference>
<proteinExistence type="inferred from homology"/>
<feature type="domain" description="SLC12A transporter C-terminal" evidence="10">
    <location>
        <begin position="551"/>
        <end position="639"/>
    </location>
</feature>
<dbReference type="Pfam" id="PF03522">
    <property type="entry name" value="SLC12"/>
    <property type="match status" value="1"/>
</dbReference>
<evidence type="ECO:0000259" key="9">
    <source>
        <dbReference type="Pfam" id="PF00324"/>
    </source>
</evidence>
<protein>
    <recommendedName>
        <fullName evidence="3">Solute carrier family 12 member 9</fullName>
    </recommendedName>
</protein>
<dbReference type="PANTHER" id="PTHR11827:SF72">
    <property type="entry name" value="GH08340P"/>
    <property type="match status" value="1"/>
</dbReference>
<dbReference type="InterPro" id="IPR004842">
    <property type="entry name" value="SLC12A_fam"/>
</dbReference>
<keyword evidence="12" id="KW-1185">Reference proteome</keyword>
<feature type="transmembrane region" description="Helical" evidence="8">
    <location>
        <begin position="178"/>
        <end position="198"/>
    </location>
</feature>
<dbReference type="GO" id="GO:0006884">
    <property type="term" value="P:cell volume homeostasis"/>
    <property type="evidence" value="ECO:0007669"/>
    <property type="project" value="TreeGrafter"/>
</dbReference>
<evidence type="ECO:0000256" key="7">
    <source>
        <dbReference type="ARBA" id="ARBA00023136"/>
    </source>
</evidence>
<feature type="domain" description="Amino acid permease/ SLC12A" evidence="9">
    <location>
        <begin position="50"/>
        <end position="540"/>
    </location>
</feature>
<dbReference type="EMBL" id="JAIZAY010000021">
    <property type="protein sequence ID" value="KAJ8021246.1"/>
    <property type="molecule type" value="Genomic_DNA"/>
</dbReference>
<evidence type="ECO:0000256" key="4">
    <source>
        <dbReference type="ARBA" id="ARBA00022448"/>
    </source>
</evidence>
<gene>
    <name evidence="11" type="ORF">HOLleu_38392</name>
</gene>
<dbReference type="Pfam" id="PF00324">
    <property type="entry name" value="AA_permease"/>
    <property type="match status" value="1"/>
</dbReference>
<dbReference type="Gene3D" id="1.20.1740.10">
    <property type="entry name" value="Amino acid/polyamine transporter I"/>
    <property type="match status" value="1"/>
</dbReference>
<evidence type="ECO:0000256" key="5">
    <source>
        <dbReference type="ARBA" id="ARBA00022692"/>
    </source>
</evidence>
<dbReference type="OrthoDB" id="2020542at2759"/>
<accession>A0A9Q1BAZ4</accession>
<feature type="transmembrane region" description="Helical" evidence="8">
    <location>
        <begin position="458"/>
        <end position="476"/>
    </location>
</feature>
<evidence type="ECO:0000256" key="8">
    <source>
        <dbReference type="SAM" id="Phobius"/>
    </source>
</evidence>
<evidence type="ECO:0000313" key="12">
    <source>
        <dbReference type="Proteomes" id="UP001152320"/>
    </source>
</evidence>
<reference evidence="11" key="1">
    <citation type="submission" date="2021-10" db="EMBL/GenBank/DDBJ databases">
        <title>Tropical sea cucumber genome reveals ecological adaptation and Cuvierian tubules defense mechanism.</title>
        <authorList>
            <person name="Chen T."/>
        </authorList>
    </citation>
    <scope>NUCLEOTIDE SEQUENCE</scope>
    <source>
        <strain evidence="11">Nanhai2018</strain>
        <tissue evidence="11">Muscle</tissue>
    </source>
</reference>
<dbReference type="PANTHER" id="PTHR11827">
    <property type="entry name" value="SOLUTE CARRIER FAMILY 12, CATION COTRANSPORTERS"/>
    <property type="match status" value="1"/>
</dbReference>
<evidence type="ECO:0000256" key="3">
    <source>
        <dbReference type="ARBA" id="ARBA00019359"/>
    </source>
</evidence>
<keyword evidence="7 8" id="KW-0472">Membrane</keyword>
<feature type="transmembrane region" description="Helical" evidence="8">
    <location>
        <begin position="45"/>
        <end position="66"/>
    </location>
</feature>
<feature type="transmembrane region" description="Helical" evidence="8">
    <location>
        <begin position="205"/>
        <end position="224"/>
    </location>
</feature>
<comment type="subcellular location">
    <subcellularLocation>
        <location evidence="1">Membrane</location>
        <topology evidence="1">Multi-pass membrane protein</topology>
    </subcellularLocation>
</comment>
<keyword evidence="6 8" id="KW-1133">Transmembrane helix</keyword>
<dbReference type="Proteomes" id="UP001152320">
    <property type="component" value="Chromosome 21"/>
</dbReference>
<comment type="caution">
    <text evidence="11">The sequence shown here is derived from an EMBL/GenBank/DDBJ whole genome shotgun (WGS) entry which is preliminary data.</text>
</comment>
<feature type="transmembrane region" description="Helical" evidence="8">
    <location>
        <begin position="268"/>
        <end position="289"/>
    </location>
</feature>
<dbReference type="GO" id="GO:0015379">
    <property type="term" value="F:potassium:chloride symporter activity"/>
    <property type="evidence" value="ECO:0007669"/>
    <property type="project" value="TreeGrafter"/>
</dbReference>
<keyword evidence="4" id="KW-0813">Transport</keyword>
<feature type="transmembrane region" description="Helical" evidence="8">
    <location>
        <begin position="128"/>
        <end position="148"/>
    </location>
</feature>
<feature type="transmembrane region" description="Helical" evidence="8">
    <location>
        <begin position="86"/>
        <end position="107"/>
    </location>
</feature>
<comment type="similarity">
    <text evidence="2">Belongs to the SLC12A transporter family.</text>
</comment>
<evidence type="ECO:0000259" key="10">
    <source>
        <dbReference type="Pfam" id="PF03522"/>
    </source>
</evidence>
<dbReference type="InterPro" id="IPR004841">
    <property type="entry name" value="AA-permease/SLC12A_dom"/>
</dbReference>
<sequence length="897" mass="99372">MADPNGQRLLLFDLDESVRYSKHKNKVEGVTLPSRTNKKEGEKKLSMLFGVFLPCILAIFSGILFLRLGFAVGQGGLLETLGMYALGYFIVTLTTLSLSAVSTNGAIEGGGAYFMISRALGPEFGGSIGVMFFVANIFSSALYCIGFTEALTDNFGDNGTGFFVHNSSFHLPSDRWPVFGYSSAVLFLCLVVCIIGAQMFAKTQLIIFLIVMVSIISAMVSFIIHPPKTVPIVEECAECTAEYTGFNVETFQNNLYANYTVDYSTKKVQTFVSVFAVIFNGCVGIMAGANISGDLKNPSKAIPVGTLGALFYTAVIYVILIFMIAFTCSRDLLIYNYNFLQDISSCPPLIAVGIFASTLSAALSALIGGSRVLMALANDNLFGPALWPVQKLVTRNGNPIGAVLVSWLLAQIILVIGELNTIASLVSIFFLLSYASVNLACLALDLASAPNFRPSFKYFSWHTSVIGMLGCLVMMFLIDPRWASGSLAIFIVLLVVVYFRTGGSQWGYISQALIFHQVRKYLLLLDTRKDHVKFWRPQILLLVANPRSSCSLIRFVNDMKKSGLYVLGHVKQGSIDNFPSDPIEWEQPAWVRLVELLKVKAFVELTLARTVREGAQHLMRISGLGGMKPNMVVMGFYDDVLPEDSLVQIQQPRRGFYGSVSEDVEDGDVLVQLPALRAEGDNKLLSREEYVCMILDIIRLKKGVCLARNFHNFHRDSLSVFGVKHIDIWPVNFLKPETAGYFDTACIFLLQVACVVHMVPVWQKNASLRVFLCVDSDYASTNHKKEKLKKFLTELRIKAEIVTVPWNHITALNNKSEEGDTMASNLVTRVSEEYLQALNSMMRDHADNTAVVFSYLPMPPVDHELHGQYLHEMEILTRDLPPTMMVHGQGEVTLTTL</sequence>
<dbReference type="GO" id="GO:0016020">
    <property type="term" value="C:membrane"/>
    <property type="evidence" value="ECO:0007669"/>
    <property type="project" value="UniProtKB-SubCell"/>
</dbReference>
<feature type="transmembrane region" description="Helical" evidence="8">
    <location>
        <begin position="400"/>
        <end position="416"/>
    </location>
</feature>
<evidence type="ECO:0000256" key="1">
    <source>
        <dbReference type="ARBA" id="ARBA00004141"/>
    </source>
</evidence>
<dbReference type="GO" id="GO:0055075">
    <property type="term" value="P:potassium ion homeostasis"/>
    <property type="evidence" value="ECO:0007669"/>
    <property type="project" value="TreeGrafter"/>
</dbReference>
<organism evidence="11 12">
    <name type="scientific">Holothuria leucospilota</name>
    <name type="common">Black long sea cucumber</name>
    <name type="synonym">Mertensiothuria leucospilota</name>
    <dbReference type="NCBI Taxonomy" id="206669"/>
    <lineage>
        <taxon>Eukaryota</taxon>
        <taxon>Metazoa</taxon>
        <taxon>Echinodermata</taxon>
        <taxon>Eleutherozoa</taxon>
        <taxon>Echinozoa</taxon>
        <taxon>Holothuroidea</taxon>
        <taxon>Aspidochirotacea</taxon>
        <taxon>Aspidochirotida</taxon>
        <taxon>Holothuriidae</taxon>
        <taxon>Holothuria</taxon>
    </lineage>
</organism>